<evidence type="ECO:0000313" key="4">
    <source>
        <dbReference type="Proteomes" id="UP000016932"/>
    </source>
</evidence>
<keyword evidence="2" id="KW-0472">Membrane</keyword>
<evidence type="ECO:0000313" key="3">
    <source>
        <dbReference type="EMBL" id="EME81129.1"/>
    </source>
</evidence>
<dbReference type="OrthoDB" id="78669at2759"/>
<keyword evidence="4" id="KW-1185">Reference proteome</keyword>
<organism evidence="3 4">
    <name type="scientific">Pseudocercospora fijiensis (strain CIRAD86)</name>
    <name type="common">Black leaf streak disease fungus</name>
    <name type="synonym">Mycosphaerella fijiensis</name>
    <dbReference type="NCBI Taxonomy" id="383855"/>
    <lineage>
        <taxon>Eukaryota</taxon>
        <taxon>Fungi</taxon>
        <taxon>Dikarya</taxon>
        <taxon>Ascomycota</taxon>
        <taxon>Pezizomycotina</taxon>
        <taxon>Dothideomycetes</taxon>
        <taxon>Dothideomycetidae</taxon>
        <taxon>Mycosphaerellales</taxon>
        <taxon>Mycosphaerellaceae</taxon>
        <taxon>Pseudocercospora</taxon>
    </lineage>
</organism>
<reference evidence="3 4" key="1">
    <citation type="journal article" date="2012" name="PLoS Pathog.">
        <title>Diverse lifestyles and strategies of plant pathogenesis encoded in the genomes of eighteen Dothideomycetes fungi.</title>
        <authorList>
            <person name="Ohm R.A."/>
            <person name="Feau N."/>
            <person name="Henrissat B."/>
            <person name="Schoch C.L."/>
            <person name="Horwitz B.A."/>
            <person name="Barry K.W."/>
            <person name="Condon B.J."/>
            <person name="Copeland A.C."/>
            <person name="Dhillon B."/>
            <person name="Glaser F."/>
            <person name="Hesse C.N."/>
            <person name="Kosti I."/>
            <person name="LaButti K."/>
            <person name="Lindquist E.A."/>
            <person name="Lucas S."/>
            <person name="Salamov A.A."/>
            <person name="Bradshaw R.E."/>
            <person name="Ciuffetti L."/>
            <person name="Hamelin R.C."/>
            <person name="Kema G.H.J."/>
            <person name="Lawrence C."/>
            <person name="Scott J.A."/>
            <person name="Spatafora J.W."/>
            <person name="Turgeon B.G."/>
            <person name="de Wit P.J.G.M."/>
            <person name="Zhong S."/>
            <person name="Goodwin S.B."/>
            <person name="Grigoriev I.V."/>
        </authorList>
    </citation>
    <scope>NUCLEOTIDE SEQUENCE [LARGE SCALE GENOMIC DNA]</scope>
    <source>
        <strain evidence="3 4">CIRAD86</strain>
    </source>
</reference>
<dbReference type="KEGG" id="pfj:MYCFIDRAFT_215853"/>
<proteinExistence type="predicted"/>
<dbReference type="STRING" id="383855.M2ZPX4"/>
<name>M2ZPX4_PSEFD</name>
<dbReference type="GeneID" id="19338223"/>
<feature type="transmembrane region" description="Helical" evidence="2">
    <location>
        <begin position="376"/>
        <end position="394"/>
    </location>
</feature>
<feature type="region of interest" description="Disordered" evidence="1">
    <location>
        <begin position="1"/>
        <end position="61"/>
    </location>
</feature>
<dbReference type="RefSeq" id="XP_007928402.1">
    <property type="nucleotide sequence ID" value="XM_007930211.1"/>
</dbReference>
<feature type="region of interest" description="Disordered" evidence="1">
    <location>
        <begin position="113"/>
        <end position="164"/>
    </location>
</feature>
<feature type="compositionally biased region" description="Low complexity" evidence="1">
    <location>
        <begin position="12"/>
        <end position="23"/>
    </location>
</feature>
<dbReference type="AlphaFoldDB" id="M2ZPX4"/>
<dbReference type="eggNOG" id="KOG1484">
    <property type="taxonomic scope" value="Eukaryota"/>
</dbReference>
<evidence type="ECO:0000256" key="1">
    <source>
        <dbReference type="SAM" id="MobiDB-lite"/>
    </source>
</evidence>
<sequence length="475" mass="51169">MSGSYTFPPIEATTAPGTPYYTPSHSRDNSYASVHHLSPNKKAGSNGYMNSSSNANGHGGSYHVRKAGSNHALQNSLHTLSEVSNETTPVVSPSEEFNRSLDFNSLAHVANGHVHSHSHSRNHHHQHHHHDHHSHAHSHSLPLPLPLPMKGRPRGESDLGRPLQTYHPALAPASKPWFSLPEALTSLLIPLPYLLVSAAYGTSSALEEDGLPPLSAYARLQRSVLGEGQPGPESLVRRGNSLVEACTLTSGTLLLVGIIAKMRSSERMLDRRKDKVEALPRLNGLLTTASVQKMAVRSLSVGLPYYAATQIGGMRTGIMLLIALASGLANTDATPRATLHDWRHILTSRIGSLAVIVLAMLLDFGGVTFRASFSDLLLGYLALACSIFLISPPLPSLGSGVTSQPSSAITPTTPVSYRNSWKHGCGIPRIHDPGVWAIVYIASRVRLRSRIQHFGNCIFHSSDTLRATVSTAESI</sequence>
<dbReference type="VEuPathDB" id="FungiDB:MYCFIDRAFT_215853"/>
<evidence type="ECO:0000256" key="2">
    <source>
        <dbReference type="SAM" id="Phobius"/>
    </source>
</evidence>
<feature type="compositionally biased region" description="Basic residues" evidence="1">
    <location>
        <begin position="114"/>
        <end position="138"/>
    </location>
</feature>
<dbReference type="HOGENOM" id="CLU_575062_0_0_1"/>
<keyword evidence="2" id="KW-0812">Transmembrane</keyword>
<feature type="transmembrane region" description="Helical" evidence="2">
    <location>
        <begin position="345"/>
        <end position="364"/>
    </location>
</feature>
<protein>
    <submittedName>
        <fullName evidence="3">Uncharacterized protein</fullName>
    </submittedName>
</protein>
<dbReference type="Proteomes" id="UP000016932">
    <property type="component" value="Unassembled WGS sequence"/>
</dbReference>
<gene>
    <name evidence="3" type="ORF">MYCFIDRAFT_215853</name>
</gene>
<dbReference type="EMBL" id="KB446560">
    <property type="protein sequence ID" value="EME81129.1"/>
    <property type="molecule type" value="Genomic_DNA"/>
</dbReference>
<keyword evidence="2" id="KW-1133">Transmembrane helix</keyword>
<feature type="transmembrane region" description="Helical" evidence="2">
    <location>
        <begin position="303"/>
        <end position="325"/>
    </location>
</feature>
<accession>M2ZPX4</accession>